<keyword evidence="2" id="KW-1003">Cell membrane</keyword>
<evidence type="ECO:0000256" key="5">
    <source>
        <dbReference type="ARBA" id="ARBA00023136"/>
    </source>
</evidence>
<feature type="transmembrane region" description="Helical" evidence="7">
    <location>
        <begin position="100"/>
        <end position="123"/>
    </location>
</feature>
<dbReference type="SUPFAM" id="SSF103473">
    <property type="entry name" value="MFS general substrate transporter"/>
    <property type="match status" value="1"/>
</dbReference>
<dbReference type="EMBL" id="JACOMF010000051">
    <property type="protein sequence ID" value="MBC4018343.1"/>
    <property type="molecule type" value="Genomic_DNA"/>
</dbReference>
<evidence type="ECO:0000256" key="2">
    <source>
        <dbReference type="ARBA" id="ARBA00022475"/>
    </source>
</evidence>
<dbReference type="RefSeq" id="WP_186773096.1">
    <property type="nucleotide sequence ID" value="NZ_JACOMF010000051.1"/>
</dbReference>
<gene>
    <name evidence="9" type="ORF">H7965_23950</name>
</gene>
<evidence type="ECO:0000313" key="10">
    <source>
        <dbReference type="Proteomes" id="UP000600101"/>
    </source>
</evidence>
<evidence type="ECO:0000256" key="4">
    <source>
        <dbReference type="ARBA" id="ARBA00022989"/>
    </source>
</evidence>
<keyword evidence="4 7" id="KW-1133">Transmembrane helix</keyword>
<proteinExistence type="predicted"/>
<evidence type="ECO:0000256" key="7">
    <source>
        <dbReference type="SAM" id="Phobius"/>
    </source>
</evidence>
<dbReference type="PANTHER" id="PTHR43124">
    <property type="entry name" value="PURINE EFFLUX PUMP PBUE"/>
    <property type="match status" value="1"/>
</dbReference>
<feature type="transmembrane region" description="Helical" evidence="7">
    <location>
        <begin position="164"/>
        <end position="184"/>
    </location>
</feature>
<dbReference type="InterPro" id="IPR020846">
    <property type="entry name" value="MFS_dom"/>
</dbReference>
<feature type="transmembrane region" description="Helical" evidence="7">
    <location>
        <begin position="281"/>
        <end position="298"/>
    </location>
</feature>
<feature type="transmembrane region" description="Helical" evidence="7">
    <location>
        <begin position="249"/>
        <end position="269"/>
    </location>
</feature>
<feature type="transmembrane region" description="Helical" evidence="7">
    <location>
        <begin position="224"/>
        <end position="243"/>
    </location>
</feature>
<feature type="transmembrane region" description="Helical" evidence="7">
    <location>
        <begin position="75"/>
        <end position="94"/>
    </location>
</feature>
<dbReference type="InterPro" id="IPR050189">
    <property type="entry name" value="MFS_Efflux_Transporters"/>
</dbReference>
<dbReference type="Gene3D" id="1.20.1250.20">
    <property type="entry name" value="MFS general substrate transporter like domains"/>
    <property type="match status" value="1"/>
</dbReference>
<feature type="transmembrane region" description="Helical" evidence="7">
    <location>
        <begin position="135"/>
        <end position="152"/>
    </location>
</feature>
<comment type="caution">
    <text evidence="9">The sequence shown here is derived from an EMBL/GenBank/DDBJ whole genome shotgun (WGS) entry which is preliminary data.</text>
</comment>
<dbReference type="Proteomes" id="UP000600101">
    <property type="component" value="Unassembled WGS sequence"/>
</dbReference>
<organism evidence="9 10">
    <name type="scientific">Siccirubricoccus deserti</name>
    <dbReference type="NCBI Taxonomy" id="2013562"/>
    <lineage>
        <taxon>Bacteria</taxon>
        <taxon>Pseudomonadati</taxon>
        <taxon>Pseudomonadota</taxon>
        <taxon>Alphaproteobacteria</taxon>
        <taxon>Acetobacterales</taxon>
        <taxon>Roseomonadaceae</taxon>
        <taxon>Siccirubricoccus</taxon>
    </lineage>
</organism>
<name>A0A9X0UFX7_9PROT</name>
<keyword evidence="5 7" id="KW-0472">Membrane</keyword>
<accession>A0A9X0UFX7</accession>
<dbReference type="PROSITE" id="PS50850">
    <property type="entry name" value="MFS"/>
    <property type="match status" value="1"/>
</dbReference>
<evidence type="ECO:0000313" key="9">
    <source>
        <dbReference type="EMBL" id="MBC4018343.1"/>
    </source>
</evidence>
<keyword evidence="10" id="KW-1185">Reference proteome</keyword>
<evidence type="ECO:0000256" key="1">
    <source>
        <dbReference type="ARBA" id="ARBA00004651"/>
    </source>
</evidence>
<evidence type="ECO:0000256" key="6">
    <source>
        <dbReference type="SAM" id="MobiDB-lite"/>
    </source>
</evidence>
<feature type="transmembrane region" description="Helical" evidence="7">
    <location>
        <begin position="341"/>
        <end position="363"/>
    </location>
</feature>
<feature type="compositionally biased region" description="Low complexity" evidence="6">
    <location>
        <begin position="418"/>
        <end position="430"/>
    </location>
</feature>
<sequence length="430" mass="43853">MPASSARRLTVVLCAAEVLTMLGFSTFAVLLAPLRDLWGLSNAQAGLIGGAFFAGYTIAVPVLVSLTDRVDPRRVWIVGALLAAAGNAGFAALADGLATALLFHALAGAGLAGTYMPGLRLLADRLEGRAQSRAVALYTASFGVGTASSYLLADWILRAATWRLAFGVPAIATLLATALVLLWVRPEPPRIRPPTRLLDFRPVLRNRHSVTWSLAYFAHSWELYAVRSWLIAFLAFAAAGQVPGSGWPAPAQVAFGASVLGIFSIVLGGECSIQLGRKRTVLVLMSLSAATGAALGILGGSSYALAVTLALLHGPLMTSESASVTAGALGNADPAYRGATMALHSMLGFAGGVFGPVAFGAVLDAAGGSGVPGAWSWAFAVLAAVTLAGPLALLVIRPADLPGDGRDRAGRGPGTTSGCGTSPSGRRGAG</sequence>
<protein>
    <submittedName>
        <fullName evidence="9">MFS transporter</fullName>
    </submittedName>
</protein>
<dbReference type="InterPro" id="IPR036259">
    <property type="entry name" value="MFS_trans_sf"/>
</dbReference>
<dbReference type="AlphaFoldDB" id="A0A9X0UFX7"/>
<keyword evidence="3 7" id="KW-0812">Transmembrane</keyword>
<evidence type="ECO:0000256" key="3">
    <source>
        <dbReference type="ARBA" id="ARBA00022692"/>
    </source>
</evidence>
<comment type="subcellular location">
    <subcellularLocation>
        <location evidence="1">Cell membrane</location>
        <topology evidence="1">Multi-pass membrane protein</topology>
    </subcellularLocation>
</comment>
<dbReference type="PANTHER" id="PTHR43124:SF3">
    <property type="entry name" value="CHLORAMPHENICOL EFFLUX PUMP RV0191"/>
    <property type="match status" value="1"/>
</dbReference>
<dbReference type="Pfam" id="PF07690">
    <property type="entry name" value="MFS_1"/>
    <property type="match status" value="1"/>
</dbReference>
<reference evidence="9" key="1">
    <citation type="submission" date="2020-08" db="EMBL/GenBank/DDBJ databases">
        <authorList>
            <person name="Hu Y."/>
            <person name="Nguyen S.V."/>
            <person name="Li F."/>
            <person name="Fanning S."/>
        </authorList>
    </citation>
    <scope>NUCLEOTIDE SEQUENCE</scope>
    <source>
        <strain evidence="9">SYSU D8009</strain>
    </source>
</reference>
<dbReference type="GO" id="GO:0022857">
    <property type="term" value="F:transmembrane transporter activity"/>
    <property type="evidence" value="ECO:0007669"/>
    <property type="project" value="InterPro"/>
</dbReference>
<feature type="transmembrane region" description="Helical" evidence="7">
    <location>
        <begin position="9"/>
        <end position="31"/>
    </location>
</feature>
<feature type="transmembrane region" description="Helical" evidence="7">
    <location>
        <begin position="375"/>
        <end position="396"/>
    </location>
</feature>
<dbReference type="InterPro" id="IPR011701">
    <property type="entry name" value="MFS"/>
</dbReference>
<dbReference type="GO" id="GO:0005886">
    <property type="term" value="C:plasma membrane"/>
    <property type="evidence" value="ECO:0007669"/>
    <property type="project" value="UniProtKB-SubCell"/>
</dbReference>
<evidence type="ECO:0000259" key="8">
    <source>
        <dbReference type="PROSITE" id="PS50850"/>
    </source>
</evidence>
<feature type="region of interest" description="Disordered" evidence="6">
    <location>
        <begin position="404"/>
        <end position="430"/>
    </location>
</feature>
<feature type="domain" description="Major facilitator superfamily (MFS) profile" evidence="8">
    <location>
        <begin position="9"/>
        <end position="401"/>
    </location>
</feature>
<feature type="transmembrane region" description="Helical" evidence="7">
    <location>
        <begin position="43"/>
        <end position="63"/>
    </location>
</feature>